<evidence type="ECO:0008006" key="3">
    <source>
        <dbReference type="Google" id="ProtNLM"/>
    </source>
</evidence>
<keyword evidence="2" id="KW-1185">Reference proteome</keyword>
<gene>
    <name evidence="1" type="ORF">GGR88_001340</name>
</gene>
<dbReference type="Proteomes" id="UP000734218">
    <property type="component" value="Unassembled WGS sequence"/>
</dbReference>
<comment type="caution">
    <text evidence="1">The sequence shown here is derived from an EMBL/GenBank/DDBJ whole genome shotgun (WGS) entry which is preliminary data.</text>
</comment>
<dbReference type="RefSeq" id="WP_167953795.1">
    <property type="nucleotide sequence ID" value="NZ_JAATJE010000001.1"/>
</dbReference>
<sequence length="74" mass="7945">MLLNPGKIVRLQIEGVHDGDAAIVQGELAFAANRTGKRPESARFAMIDGDRVRISAPALNKRAGVYEARIEADG</sequence>
<organism evidence="1 2">
    <name type="scientific">Sphingomonas jejuensis</name>
    <dbReference type="NCBI Taxonomy" id="904715"/>
    <lineage>
        <taxon>Bacteria</taxon>
        <taxon>Pseudomonadati</taxon>
        <taxon>Pseudomonadota</taxon>
        <taxon>Alphaproteobacteria</taxon>
        <taxon>Sphingomonadales</taxon>
        <taxon>Sphingomonadaceae</taxon>
        <taxon>Sphingomonas</taxon>
    </lineage>
</organism>
<evidence type="ECO:0000313" key="2">
    <source>
        <dbReference type="Proteomes" id="UP000734218"/>
    </source>
</evidence>
<proteinExistence type="predicted"/>
<dbReference type="EMBL" id="JAATJE010000001">
    <property type="protein sequence ID" value="NJC33866.1"/>
    <property type="molecule type" value="Genomic_DNA"/>
</dbReference>
<name>A0ABX0XKI4_9SPHN</name>
<evidence type="ECO:0000313" key="1">
    <source>
        <dbReference type="EMBL" id="NJC33866.1"/>
    </source>
</evidence>
<accession>A0ABX0XKI4</accession>
<protein>
    <recommendedName>
        <fullName evidence="3">TRAM domain-containing protein</fullName>
    </recommendedName>
</protein>
<reference evidence="1 2" key="1">
    <citation type="submission" date="2020-03" db="EMBL/GenBank/DDBJ databases">
        <title>Genomic Encyclopedia of Type Strains, Phase IV (KMG-IV): sequencing the most valuable type-strain genomes for metagenomic binning, comparative biology and taxonomic classification.</title>
        <authorList>
            <person name="Goeker M."/>
        </authorList>
    </citation>
    <scope>NUCLEOTIDE SEQUENCE [LARGE SCALE GENOMIC DNA]</scope>
    <source>
        <strain evidence="1 2">DSM 27651</strain>
    </source>
</reference>